<proteinExistence type="predicted"/>
<organism evidence="2 3">
    <name type="scientific">Candidatus Collierbacteria bacterium GW2011_GWC2_44_18</name>
    <dbReference type="NCBI Taxonomy" id="1618392"/>
    <lineage>
        <taxon>Bacteria</taxon>
        <taxon>Candidatus Collieribacteriota</taxon>
    </lineage>
</organism>
<dbReference type="Pfam" id="PF09136">
    <property type="entry name" value="Glucodextran_B"/>
    <property type="match status" value="2"/>
</dbReference>
<dbReference type="Proteomes" id="UP000034172">
    <property type="component" value="Unassembled WGS sequence"/>
</dbReference>
<keyword evidence="1" id="KW-1133">Transmembrane helix</keyword>
<name>A0A0G1HPJ2_9BACT</name>
<keyword evidence="1" id="KW-0812">Transmembrane</keyword>
<feature type="transmembrane region" description="Helical" evidence="1">
    <location>
        <begin position="16"/>
        <end position="41"/>
    </location>
</feature>
<accession>A0A0G1HPJ2</accession>
<dbReference type="InterPro" id="IPR013783">
    <property type="entry name" value="Ig-like_fold"/>
</dbReference>
<dbReference type="EMBL" id="LCIE01000024">
    <property type="protein sequence ID" value="KKT48568.1"/>
    <property type="molecule type" value="Genomic_DNA"/>
</dbReference>
<sequence>MAGKYRESKEKSKSRYYILLSIIFVVVLFKWGIPFFIGVVAGDGAPRQNIDKDVIPPQTPTLSALPEATNSASLLVEGYSEASASLDFLVNDRISLTDKTKADGSFSSIVTLDADSNRVQVRATDEAGNISISEVEIVQLDRKPIEITITSPNDGTEFFGKNNQVVDIKGETNKNDSQIIINTSFVVVEKDGTFVQRIQLLNGNNEIKAVASDKAGNSTEKVITLIYTP</sequence>
<gene>
    <name evidence="2" type="ORF">UW41_C0024G0002</name>
</gene>
<evidence type="ECO:0000256" key="1">
    <source>
        <dbReference type="SAM" id="Phobius"/>
    </source>
</evidence>
<reference evidence="2 3" key="1">
    <citation type="journal article" date="2015" name="Nature">
        <title>rRNA introns, odd ribosomes, and small enigmatic genomes across a large radiation of phyla.</title>
        <authorList>
            <person name="Brown C.T."/>
            <person name="Hug L.A."/>
            <person name="Thomas B.C."/>
            <person name="Sharon I."/>
            <person name="Castelle C.J."/>
            <person name="Singh A."/>
            <person name="Wilkins M.J."/>
            <person name="Williams K.H."/>
            <person name="Banfield J.F."/>
        </authorList>
    </citation>
    <scope>NUCLEOTIDE SEQUENCE [LARGE SCALE GENOMIC DNA]</scope>
</reference>
<dbReference type="Gene3D" id="2.60.40.10">
    <property type="entry name" value="Immunoglobulins"/>
    <property type="match status" value="2"/>
</dbReference>
<evidence type="ECO:0000313" key="2">
    <source>
        <dbReference type="EMBL" id="KKT48568.1"/>
    </source>
</evidence>
<protein>
    <submittedName>
        <fullName evidence="2">Bacillopeptidase F</fullName>
    </submittedName>
</protein>
<comment type="caution">
    <text evidence="2">The sequence shown here is derived from an EMBL/GenBank/DDBJ whole genome shotgun (WGS) entry which is preliminary data.</text>
</comment>
<dbReference type="AlphaFoldDB" id="A0A0G1HPJ2"/>
<keyword evidence="1" id="KW-0472">Membrane</keyword>
<evidence type="ECO:0000313" key="3">
    <source>
        <dbReference type="Proteomes" id="UP000034172"/>
    </source>
</evidence>
<dbReference type="STRING" id="1618392.UW41_C0024G0002"/>